<name>A0ABT2L240_9BACL</name>
<evidence type="ECO:0000313" key="2">
    <source>
        <dbReference type="EMBL" id="MCT4796021.1"/>
    </source>
</evidence>
<keyword evidence="1" id="KW-0812">Transmembrane</keyword>
<proteinExistence type="predicted"/>
<feature type="transmembrane region" description="Helical" evidence="1">
    <location>
        <begin position="110"/>
        <end position="130"/>
    </location>
</feature>
<feature type="transmembrane region" description="Helical" evidence="1">
    <location>
        <begin position="21"/>
        <end position="38"/>
    </location>
</feature>
<keyword evidence="1" id="KW-0472">Membrane</keyword>
<keyword evidence="3" id="KW-1185">Reference proteome</keyword>
<protein>
    <submittedName>
        <fullName evidence="2">Uncharacterized protein</fullName>
    </submittedName>
</protein>
<dbReference type="Proteomes" id="UP001206821">
    <property type="component" value="Unassembled WGS sequence"/>
</dbReference>
<sequence length="159" mass="18510">MSIMNKRSQMRELMAFDSAKKTSVVLLSFVGVMTLFFLVEYDWLSTVTVFFIGAVAGLPDFYKAWRRETIKKKYLVSREARRLIHFYSLSGLLMYPLVLLWVYAALTKLMSLQTFFLIGVVSFLFAVSIGKWYERYMASLDDNYVSEAELNEERKWGSA</sequence>
<feature type="transmembrane region" description="Helical" evidence="1">
    <location>
        <begin position="83"/>
        <end position="104"/>
    </location>
</feature>
<dbReference type="EMBL" id="JANIEK010000044">
    <property type="protein sequence ID" value="MCT4796021.1"/>
    <property type="molecule type" value="Genomic_DNA"/>
</dbReference>
<accession>A0ABT2L240</accession>
<feature type="transmembrane region" description="Helical" evidence="1">
    <location>
        <begin position="44"/>
        <end position="62"/>
    </location>
</feature>
<keyword evidence="1" id="KW-1133">Transmembrane helix</keyword>
<evidence type="ECO:0000313" key="3">
    <source>
        <dbReference type="Proteomes" id="UP001206821"/>
    </source>
</evidence>
<comment type="caution">
    <text evidence="2">The sequence shown here is derived from an EMBL/GenBank/DDBJ whole genome shotgun (WGS) entry which is preliminary data.</text>
</comment>
<gene>
    <name evidence="2" type="ORF">NQG31_10705</name>
</gene>
<evidence type="ECO:0000256" key="1">
    <source>
        <dbReference type="SAM" id="Phobius"/>
    </source>
</evidence>
<reference evidence="2 3" key="1">
    <citation type="submission" date="2022-07" db="EMBL/GenBank/DDBJ databases">
        <title>Genomic and pangenome structural analysis of the polyextremophile Exiguobacterium.</title>
        <authorList>
            <person name="Shen L."/>
        </authorList>
    </citation>
    <scope>NUCLEOTIDE SEQUENCE [LARGE SCALE GENOMIC DNA]</scope>
    <source>
        <strain evidence="2 3">12_1</strain>
    </source>
</reference>
<organism evidence="2 3">
    <name type="scientific">Exiguobacterium alkaliphilum</name>
    <dbReference type="NCBI Taxonomy" id="1428684"/>
    <lineage>
        <taxon>Bacteria</taxon>
        <taxon>Bacillati</taxon>
        <taxon>Bacillota</taxon>
        <taxon>Bacilli</taxon>
        <taxon>Bacillales</taxon>
        <taxon>Bacillales Family XII. Incertae Sedis</taxon>
        <taxon>Exiguobacterium</taxon>
    </lineage>
</organism>